<dbReference type="KEGG" id="scac:106093979"/>
<dbReference type="InterPro" id="IPR042814">
    <property type="entry name" value="Morn5"/>
</dbReference>
<dbReference type="SUPFAM" id="SSF82185">
    <property type="entry name" value="Histone H3 K4-specific methyltransferase SET7/9 N-terminal domain"/>
    <property type="match status" value="1"/>
</dbReference>
<reference evidence="8" key="1">
    <citation type="submission" date="2020-05" db="UniProtKB">
        <authorList>
            <consortium name="EnsemblMetazoa"/>
        </authorList>
    </citation>
    <scope>IDENTIFICATION</scope>
    <source>
        <strain evidence="8">USDA</strain>
    </source>
</reference>
<feature type="region of interest" description="Disordered" evidence="7">
    <location>
        <begin position="141"/>
        <end position="160"/>
    </location>
</feature>
<proteinExistence type="predicted"/>
<feature type="compositionally biased region" description="Polar residues" evidence="7">
    <location>
        <begin position="272"/>
        <end position="288"/>
    </location>
</feature>
<evidence type="ECO:0000256" key="7">
    <source>
        <dbReference type="SAM" id="MobiDB-lite"/>
    </source>
</evidence>
<dbReference type="VEuPathDB" id="VectorBase:SCAU006105"/>
<protein>
    <recommendedName>
        <fullName evidence="2">MORN repeat-containing protein 5</fullName>
    </recommendedName>
</protein>
<name>A0A1I8P9P3_STOCA</name>
<evidence type="ECO:0000256" key="6">
    <source>
        <dbReference type="ARBA" id="ARBA00023273"/>
    </source>
</evidence>
<organism evidence="8 9">
    <name type="scientific">Stomoxys calcitrans</name>
    <name type="common">Stable fly</name>
    <name type="synonym">Conops calcitrans</name>
    <dbReference type="NCBI Taxonomy" id="35570"/>
    <lineage>
        <taxon>Eukaryota</taxon>
        <taxon>Metazoa</taxon>
        <taxon>Ecdysozoa</taxon>
        <taxon>Arthropoda</taxon>
        <taxon>Hexapoda</taxon>
        <taxon>Insecta</taxon>
        <taxon>Pterygota</taxon>
        <taxon>Neoptera</taxon>
        <taxon>Endopterygota</taxon>
        <taxon>Diptera</taxon>
        <taxon>Brachycera</taxon>
        <taxon>Muscomorpha</taxon>
        <taxon>Muscoidea</taxon>
        <taxon>Muscidae</taxon>
        <taxon>Stomoxys</taxon>
    </lineage>
</organism>
<feature type="compositionally biased region" description="Polar residues" evidence="7">
    <location>
        <begin position="252"/>
        <end position="263"/>
    </location>
</feature>
<dbReference type="STRING" id="35570.A0A1I8P9P3"/>
<dbReference type="Proteomes" id="UP000095300">
    <property type="component" value="Unassembled WGS sequence"/>
</dbReference>
<comment type="subcellular location">
    <subcellularLocation>
        <location evidence="1">Cell projection</location>
        <location evidence="1">Cilium</location>
        <location evidence="1">Flagellum</location>
    </subcellularLocation>
</comment>
<keyword evidence="4" id="KW-0282">Flagellum</keyword>
<evidence type="ECO:0000256" key="1">
    <source>
        <dbReference type="ARBA" id="ARBA00004230"/>
    </source>
</evidence>
<evidence type="ECO:0000256" key="4">
    <source>
        <dbReference type="ARBA" id="ARBA00022846"/>
    </source>
</evidence>
<keyword evidence="5" id="KW-0969">Cilium</keyword>
<feature type="region of interest" description="Disordered" evidence="7">
    <location>
        <begin position="212"/>
        <end position="231"/>
    </location>
</feature>
<feature type="region of interest" description="Disordered" evidence="7">
    <location>
        <begin position="1"/>
        <end position="63"/>
    </location>
</feature>
<keyword evidence="9" id="KW-1185">Reference proteome</keyword>
<dbReference type="Gene3D" id="2.20.110.10">
    <property type="entry name" value="Histone H3 K4-specific methyltransferase SET7/9 N-terminal domain"/>
    <property type="match status" value="1"/>
</dbReference>
<dbReference type="EnsemblMetazoa" id="SCAU006105-RA">
    <property type="protein sequence ID" value="SCAU006105-PA"/>
    <property type="gene ID" value="SCAU006105"/>
</dbReference>
<sequence>MMEEILQEEDKKISPMSDEKVGDTKKVQERQKIDGREKETLKKPLSDNQEEERPSIESPHMEKQLELEERLIHDIRKLDLRQSIKAKMSNEDEIKEAMQGEKCEFDSKPQYGDDFLLTSVKKITFTNDIKKFDYQKFAGSKAKGDIVEENSPETEKQKESVEEVPLNTYISSKGEVSRESTVSAIWTENNDTPQYEGQEYIGKVEKVSQIHAKQSSKPKNQEEILPHKSLKNFPERLEKKLNFLADDTAKTKSSSDILDSTSTETDKGTYHTGHSTTMPSAPSKGTKQRLLTGSRYSGLWHNALQCMDGYGIYTYPDGSEYRGYFQCGHFNGYGTLHLASPYNFTYKGTFVDGVLEEIDSMWFDDGLQVTASFRAMKADFSLWNYCCKRDRRFAIEHVQGIPPVGPTSFPTAKGPARELRKHQLDVEEGIYNPRTGLILHRHPPFPEMKVVACEEEIAWIRNNCRQASNEPLSIPSNVRQQIIENNLENERELREHEPSCNYDQSKEREHYFAKLCSEDGSSEDSIGLRKSSSTCESSISGGTISVDLEQRLETDRHHEHRTLGCDLEREAMPLVLEPAQKTSRRSTVVMPFKRF</sequence>
<accession>A0A1I8P9P3</accession>
<evidence type="ECO:0000256" key="5">
    <source>
        <dbReference type="ARBA" id="ARBA00023069"/>
    </source>
</evidence>
<keyword evidence="3" id="KW-0677">Repeat</keyword>
<evidence type="ECO:0000256" key="3">
    <source>
        <dbReference type="ARBA" id="ARBA00022737"/>
    </source>
</evidence>
<dbReference type="SMART" id="SM00698">
    <property type="entry name" value="MORN"/>
    <property type="match status" value="2"/>
</dbReference>
<evidence type="ECO:0000313" key="8">
    <source>
        <dbReference type="EnsemblMetazoa" id="SCAU006105-PA"/>
    </source>
</evidence>
<gene>
    <name evidence="8" type="primary">106093979</name>
</gene>
<dbReference type="OrthoDB" id="300500at2759"/>
<feature type="region of interest" description="Disordered" evidence="7">
    <location>
        <begin position="252"/>
        <end position="288"/>
    </location>
</feature>
<keyword evidence="6" id="KW-0966">Cell projection</keyword>
<dbReference type="AlphaFoldDB" id="A0A1I8P9P3"/>
<dbReference type="PANTHER" id="PTHR46437">
    <property type="entry name" value="MORN REPEAT-CONTAINING PROTEIN 5"/>
    <property type="match status" value="1"/>
</dbReference>
<evidence type="ECO:0000256" key="2">
    <source>
        <dbReference type="ARBA" id="ARBA00016322"/>
    </source>
</evidence>
<dbReference type="GO" id="GO:0031514">
    <property type="term" value="C:motile cilium"/>
    <property type="evidence" value="ECO:0007669"/>
    <property type="project" value="UniProtKB-SubCell"/>
</dbReference>
<dbReference type="InterPro" id="IPR003409">
    <property type="entry name" value="MORN"/>
</dbReference>
<dbReference type="PANTHER" id="PTHR46437:SF1">
    <property type="entry name" value="MORN REPEAT-CONTAINING PROTEIN 5"/>
    <property type="match status" value="1"/>
</dbReference>
<evidence type="ECO:0000313" key="9">
    <source>
        <dbReference type="Proteomes" id="UP000095300"/>
    </source>
</evidence>
<feature type="compositionally biased region" description="Basic and acidic residues" evidence="7">
    <location>
        <begin position="8"/>
        <end position="63"/>
    </location>
</feature>